<gene>
    <name evidence="1" type="ORF">GCM10023176_27100</name>
</gene>
<proteinExistence type="predicted"/>
<accession>A0ABP8SJH4</accession>
<sequence length="95" mass="10851">MLTYYVLYRGDHRDHPAGVFVMDAAHGHAMLWDHRRRAWTYNPGLAIRLLDDHRNFDRYEEVDRQTADQLVPGVTGGVPLPDEASIRSVFTEASG</sequence>
<evidence type="ECO:0000313" key="2">
    <source>
        <dbReference type="Proteomes" id="UP001500307"/>
    </source>
</evidence>
<protein>
    <submittedName>
        <fullName evidence="1">Uncharacterized protein</fullName>
    </submittedName>
</protein>
<organism evidence="1 2">
    <name type="scientific">Micromonospora coerulea</name>
    <dbReference type="NCBI Taxonomy" id="47856"/>
    <lineage>
        <taxon>Bacteria</taxon>
        <taxon>Bacillati</taxon>
        <taxon>Actinomycetota</taxon>
        <taxon>Actinomycetes</taxon>
        <taxon>Micromonosporales</taxon>
        <taxon>Micromonosporaceae</taxon>
        <taxon>Micromonospora</taxon>
    </lineage>
</organism>
<evidence type="ECO:0000313" key="1">
    <source>
        <dbReference type="EMBL" id="GAA4569788.1"/>
    </source>
</evidence>
<keyword evidence="2" id="KW-1185">Reference proteome</keyword>
<comment type="caution">
    <text evidence="1">The sequence shown here is derived from an EMBL/GenBank/DDBJ whole genome shotgun (WGS) entry which is preliminary data.</text>
</comment>
<name>A0ABP8SJH4_9ACTN</name>
<dbReference type="EMBL" id="BAABGU010000013">
    <property type="protein sequence ID" value="GAA4569788.1"/>
    <property type="molecule type" value="Genomic_DNA"/>
</dbReference>
<reference evidence="2" key="1">
    <citation type="journal article" date="2019" name="Int. J. Syst. Evol. Microbiol.">
        <title>The Global Catalogue of Microorganisms (GCM) 10K type strain sequencing project: providing services to taxonomists for standard genome sequencing and annotation.</title>
        <authorList>
            <consortium name="The Broad Institute Genomics Platform"/>
            <consortium name="The Broad Institute Genome Sequencing Center for Infectious Disease"/>
            <person name="Wu L."/>
            <person name="Ma J."/>
        </authorList>
    </citation>
    <scope>NUCLEOTIDE SEQUENCE [LARGE SCALE GENOMIC DNA]</scope>
    <source>
        <strain evidence="2">JCM 3175</strain>
    </source>
</reference>
<dbReference type="Proteomes" id="UP001500307">
    <property type="component" value="Unassembled WGS sequence"/>
</dbReference>